<accession>A0A7I7YVL9</accession>
<proteinExistence type="predicted"/>
<gene>
    <name evidence="1" type="ORF">MPRM_31310</name>
</gene>
<evidence type="ECO:0000313" key="2">
    <source>
        <dbReference type="Proteomes" id="UP000467105"/>
    </source>
</evidence>
<protein>
    <submittedName>
        <fullName evidence="1">Uncharacterized protein</fullName>
    </submittedName>
</protein>
<evidence type="ECO:0000313" key="1">
    <source>
        <dbReference type="EMBL" id="BBZ45850.1"/>
    </source>
</evidence>
<dbReference type="Proteomes" id="UP000467105">
    <property type="component" value="Chromosome"/>
</dbReference>
<dbReference type="AlphaFoldDB" id="A0A7I7YVL9"/>
<name>A0A7I7YVL9_9MYCO</name>
<dbReference type="RefSeq" id="WP_085271911.1">
    <property type="nucleotide sequence ID" value="NZ_AP022614.1"/>
</dbReference>
<organism evidence="1 2">
    <name type="scientific">Mycobacterium parmense</name>
    <dbReference type="NCBI Taxonomy" id="185642"/>
    <lineage>
        <taxon>Bacteria</taxon>
        <taxon>Bacillati</taxon>
        <taxon>Actinomycetota</taxon>
        <taxon>Actinomycetes</taxon>
        <taxon>Mycobacteriales</taxon>
        <taxon>Mycobacteriaceae</taxon>
        <taxon>Mycobacterium</taxon>
        <taxon>Mycobacterium simiae complex</taxon>
    </lineage>
</organism>
<keyword evidence="2" id="KW-1185">Reference proteome</keyword>
<dbReference type="OrthoDB" id="4541031at2"/>
<reference evidence="1 2" key="1">
    <citation type="journal article" date="2019" name="Emerg. Microbes Infect.">
        <title>Comprehensive subspecies identification of 175 nontuberculous mycobacteria species based on 7547 genomic profiles.</title>
        <authorList>
            <person name="Matsumoto Y."/>
            <person name="Kinjo T."/>
            <person name="Motooka D."/>
            <person name="Nabeya D."/>
            <person name="Jung N."/>
            <person name="Uechi K."/>
            <person name="Horii T."/>
            <person name="Iida T."/>
            <person name="Fujita J."/>
            <person name="Nakamura S."/>
        </authorList>
    </citation>
    <scope>NUCLEOTIDE SEQUENCE [LARGE SCALE GENOMIC DNA]</scope>
    <source>
        <strain evidence="1 2">JCM 14742</strain>
    </source>
</reference>
<sequence>MREPADAGPAAVPVEERLRYQGEVFINFRNHTYQWVSLKLFALPADVDDYTVLRLLIGHIRYRDSYGGTGDKDMETIHGPYWLYAIAPEVFSPVSAIDAETLIRTWAEYAAPLPDGRRDEMERELYPRIRNATSRYQLPDLRDAAEHDWGGSVGAVTGFFEFVLIDRRAGSVALVIASDD</sequence>
<dbReference type="EMBL" id="AP022614">
    <property type="protein sequence ID" value="BBZ45850.1"/>
    <property type="molecule type" value="Genomic_DNA"/>
</dbReference>